<dbReference type="Proteomes" id="UP000037432">
    <property type="component" value="Unassembled WGS sequence"/>
</dbReference>
<gene>
    <name evidence="9" type="ORF">ACM01_26885</name>
</gene>
<feature type="transmembrane region" description="Helical" evidence="7">
    <location>
        <begin position="585"/>
        <end position="607"/>
    </location>
</feature>
<feature type="transmembrane region" description="Helical" evidence="7">
    <location>
        <begin position="239"/>
        <end position="263"/>
    </location>
</feature>
<comment type="subcellular location">
    <subcellularLocation>
        <location evidence="1">Cell membrane</location>
        <topology evidence="1">Multi-pass membrane protein</topology>
    </subcellularLocation>
</comment>
<evidence type="ECO:0000259" key="8">
    <source>
        <dbReference type="Pfam" id="PF03176"/>
    </source>
</evidence>
<reference evidence="9 10" key="1">
    <citation type="submission" date="2015-06" db="EMBL/GenBank/DDBJ databases">
        <authorList>
            <person name="Ju K.-S."/>
            <person name="Doroghazi J.R."/>
            <person name="Metcalf W.W."/>
        </authorList>
    </citation>
    <scope>NUCLEOTIDE SEQUENCE [LARGE SCALE GENOMIC DNA]</scope>
    <source>
        <strain evidence="9 10">NRRL 3414</strain>
    </source>
</reference>
<feature type="transmembrane region" description="Helical" evidence="7">
    <location>
        <begin position="518"/>
        <end position="536"/>
    </location>
</feature>
<keyword evidence="6 7" id="KW-0472">Membrane</keyword>
<proteinExistence type="inferred from homology"/>
<evidence type="ECO:0000256" key="7">
    <source>
        <dbReference type="SAM" id="Phobius"/>
    </source>
</evidence>
<feature type="domain" description="Membrane transport protein MMPL" evidence="8">
    <location>
        <begin position="379"/>
        <end position="699"/>
    </location>
</feature>
<dbReference type="PANTHER" id="PTHR33406:SF11">
    <property type="entry name" value="MEMBRANE PROTEIN SCO6666-RELATED"/>
    <property type="match status" value="1"/>
</dbReference>
<dbReference type="EMBL" id="LFNT01000035">
    <property type="protein sequence ID" value="KMS71571.1"/>
    <property type="molecule type" value="Genomic_DNA"/>
</dbReference>
<comment type="caution">
    <text evidence="9">The sequence shown here is derived from an EMBL/GenBank/DDBJ whole genome shotgun (WGS) entry which is preliminary data.</text>
</comment>
<dbReference type="PATRIC" id="fig|1938.3.peg.8311"/>
<dbReference type="Gene3D" id="1.20.1640.10">
    <property type="entry name" value="Multidrug efflux transporter AcrB transmembrane domain"/>
    <property type="match status" value="2"/>
</dbReference>
<evidence type="ECO:0000256" key="2">
    <source>
        <dbReference type="ARBA" id="ARBA00010157"/>
    </source>
</evidence>
<evidence type="ECO:0000256" key="1">
    <source>
        <dbReference type="ARBA" id="ARBA00004651"/>
    </source>
</evidence>
<evidence type="ECO:0000256" key="3">
    <source>
        <dbReference type="ARBA" id="ARBA00022475"/>
    </source>
</evidence>
<organism evidence="9 10">
    <name type="scientific">Streptomyces viridochromogenes</name>
    <dbReference type="NCBI Taxonomy" id="1938"/>
    <lineage>
        <taxon>Bacteria</taxon>
        <taxon>Bacillati</taxon>
        <taxon>Actinomycetota</taxon>
        <taxon>Actinomycetes</taxon>
        <taxon>Kitasatosporales</taxon>
        <taxon>Streptomycetaceae</taxon>
        <taxon>Streptomyces</taxon>
    </lineage>
</organism>
<keyword evidence="5 7" id="KW-1133">Transmembrane helix</keyword>
<dbReference type="InterPro" id="IPR050545">
    <property type="entry name" value="Mycobact_MmpL"/>
</dbReference>
<evidence type="ECO:0000313" key="9">
    <source>
        <dbReference type="EMBL" id="KMS71571.1"/>
    </source>
</evidence>
<feature type="transmembrane region" description="Helical" evidence="7">
    <location>
        <begin position="270"/>
        <end position="294"/>
    </location>
</feature>
<feature type="transmembrane region" description="Helical" evidence="7">
    <location>
        <begin position="655"/>
        <end position="679"/>
    </location>
</feature>
<feature type="transmembrane region" description="Helical" evidence="7">
    <location>
        <begin position="543"/>
        <end position="565"/>
    </location>
</feature>
<feature type="transmembrane region" description="Helical" evidence="7">
    <location>
        <begin position="196"/>
        <end position="219"/>
    </location>
</feature>
<comment type="similarity">
    <text evidence="2">Belongs to the resistance-nodulation-cell division (RND) (TC 2.A.6) family. MmpL subfamily.</text>
</comment>
<feature type="transmembrane region" description="Helical" evidence="7">
    <location>
        <begin position="628"/>
        <end position="649"/>
    </location>
</feature>
<dbReference type="AlphaFoldDB" id="A0A0J7Z5V4"/>
<accession>A0A0J7Z5V4</accession>
<protein>
    <recommendedName>
        <fullName evidence="8">Membrane transport protein MMPL domain-containing protein</fullName>
    </recommendedName>
</protein>
<evidence type="ECO:0000313" key="10">
    <source>
        <dbReference type="Proteomes" id="UP000037432"/>
    </source>
</evidence>
<feature type="domain" description="Membrane transport protein MMPL" evidence="8">
    <location>
        <begin position="7"/>
        <end position="350"/>
    </location>
</feature>
<sequence>MSTAGFLSPTAESVRADRAAEAHFRLGAPDLVLLARARQPVDRAGPAAAGRELTRRVAADPAVVRVRSYWAAPASAGATALRSKDGRTGLLLVRLRGGSDEKPRAAERLMDHEVGRHGGLEVSATGEAAARVEMARQVDRDRARGELLAFPVVAVLLLVVFRSVIAALLPVVVIAVAVLATLAAMRVLSAFTEVSVYAVTVNTGLGFALAVDYSLFMVSRFREERAGGAGRDEALCTTWATAGKVVVLSAASVALSLSALLAFPHRVLQSIAWGGITVVVLAATAALTVLPALLCAVERRLEFGAVFASYRRGRGIRRGEARRGGGTGSPLADLGGWGRVALWAAHRPVPVALAVSTGLVLLAAPFTQVRFDLQDARALPPASAVVQAQHRLEDEFGTVAWSSAMTVVLPRFAADERAGELDGYARRLSRVSGVRTVQAATGRYAAGQRTDAPVPARHPTAPDAAWLSVTAQGEPLDPAQAGLADRLRAVPPPAQSTVLLGGPGARLSDVQQPLLERLPWALGIVTAAGLLVVLLLTRRPVLAVKALVMNVLSLSASFGALVFVFQEGHGAGLLGQFTVTGTTDITVPVVLFCITFGLSMDYELLLLSRILEEHRRTGSTTVAVARGLDASAHLFTWAALIFAAVLATTATAGLATVKVVCVGAALAVLLDATVVRGLLVPAVMRLAGRANWWCPRILTRDQERNQ</sequence>
<name>A0A0J7Z5V4_STRVR</name>
<keyword evidence="3" id="KW-1003">Cell membrane</keyword>
<dbReference type="SUPFAM" id="SSF82866">
    <property type="entry name" value="Multidrug efflux transporter AcrB transmembrane domain"/>
    <property type="match status" value="2"/>
</dbReference>
<dbReference type="Pfam" id="PF03176">
    <property type="entry name" value="MMPL"/>
    <property type="match status" value="2"/>
</dbReference>
<evidence type="ECO:0000256" key="6">
    <source>
        <dbReference type="ARBA" id="ARBA00023136"/>
    </source>
</evidence>
<evidence type="ECO:0000256" key="5">
    <source>
        <dbReference type="ARBA" id="ARBA00022989"/>
    </source>
</evidence>
<dbReference type="GO" id="GO:0005886">
    <property type="term" value="C:plasma membrane"/>
    <property type="evidence" value="ECO:0007669"/>
    <property type="project" value="UniProtKB-SubCell"/>
</dbReference>
<keyword evidence="4 7" id="KW-0812">Transmembrane</keyword>
<evidence type="ECO:0000256" key="4">
    <source>
        <dbReference type="ARBA" id="ARBA00022692"/>
    </source>
</evidence>
<dbReference type="PANTHER" id="PTHR33406">
    <property type="entry name" value="MEMBRANE PROTEIN MJ1562-RELATED"/>
    <property type="match status" value="1"/>
</dbReference>
<dbReference type="InterPro" id="IPR004869">
    <property type="entry name" value="MMPL_dom"/>
</dbReference>